<feature type="active site" evidence="6">
    <location>
        <position position="118"/>
    </location>
</feature>
<keyword evidence="7" id="KW-0472">Membrane</keyword>
<evidence type="ECO:0000256" key="2">
    <source>
        <dbReference type="ARBA" id="ARBA00009370"/>
    </source>
</evidence>
<dbReference type="GO" id="GO:0016020">
    <property type="term" value="C:membrane"/>
    <property type="evidence" value="ECO:0007669"/>
    <property type="project" value="UniProtKB-SubCell"/>
</dbReference>
<gene>
    <name evidence="9" type="ORF">NT01SARS_0279</name>
</gene>
<dbReference type="PANTHER" id="PTHR43390:SF1">
    <property type="entry name" value="CHLOROPLAST PROCESSING PEPTIDASE"/>
    <property type="match status" value="1"/>
</dbReference>
<dbReference type="PROSITE" id="PS00760">
    <property type="entry name" value="SPASE_I_2"/>
    <property type="match status" value="1"/>
</dbReference>
<dbReference type="GO" id="GO:0009003">
    <property type="term" value="F:signal peptidase activity"/>
    <property type="evidence" value="ECO:0007669"/>
    <property type="project" value="UniProtKB-EC"/>
</dbReference>
<dbReference type="InterPro" id="IPR019533">
    <property type="entry name" value="Peptidase_S26"/>
</dbReference>
<evidence type="ECO:0000256" key="1">
    <source>
        <dbReference type="ARBA" id="ARBA00000677"/>
    </source>
</evidence>
<accession>J5KE39</accession>
<keyword evidence="7" id="KW-0645">Protease</keyword>
<evidence type="ECO:0000313" key="10">
    <source>
        <dbReference type="Proteomes" id="UP000010305"/>
    </source>
</evidence>
<feature type="transmembrane region" description="Helical" evidence="7">
    <location>
        <begin position="6"/>
        <end position="26"/>
    </location>
</feature>
<dbReference type="SUPFAM" id="SSF51306">
    <property type="entry name" value="LexA/Signal peptidase"/>
    <property type="match status" value="1"/>
</dbReference>
<evidence type="ECO:0000256" key="5">
    <source>
        <dbReference type="ARBA" id="ARBA00022801"/>
    </source>
</evidence>
<dbReference type="Pfam" id="PF10502">
    <property type="entry name" value="Peptidase_S26"/>
    <property type="match status" value="1"/>
</dbReference>
<organism evidence="9 10">
    <name type="scientific">SAR86 cluster bacterium SAR86A</name>
    <dbReference type="NCBI Taxonomy" id="1123866"/>
    <lineage>
        <taxon>Bacteria</taxon>
        <taxon>Pseudomonadati</taxon>
        <taxon>Pseudomonadota</taxon>
        <taxon>Gammaproteobacteria</taxon>
        <taxon>SAR86 cluster</taxon>
    </lineage>
</organism>
<keyword evidence="5 7" id="KW-0378">Hydrolase</keyword>
<dbReference type="CDD" id="cd06530">
    <property type="entry name" value="S26_SPase_I"/>
    <property type="match status" value="1"/>
</dbReference>
<feature type="transmembrane region" description="Helical" evidence="7">
    <location>
        <begin position="62"/>
        <end position="82"/>
    </location>
</feature>
<evidence type="ECO:0000256" key="3">
    <source>
        <dbReference type="ARBA" id="ARBA00013208"/>
    </source>
</evidence>
<dbReference type="HOGENOM" id="CLU_028723_1_1_6"/>
<dbReference type="GO" id="GO:0004252">
    <property type="term" value="F:serine-type endopeptidase activity"/>
    <property type="evidence" value="ECO:0007669"/>
    <property type="project" value="InterPro"/>
</dbReference>
<comment type="subcellular location">
    <subcellularLocation>
        <location evidence="7">Membrane</location>
        <topology evidence="7">Multi-pass membrane protein</topology>
    </subcellularLocation>
</comment>
<comment type="catalytic activity">
    <reaction evidence="1 7">
        <text>Cleavage of hydrophobic, N-terminal signal or leader sequences from secreted and periplasmic proteins.</text>
        <dbReference type="EC" id="3.4.21.89"/>
    </reaction>
</comment>
<dbReference type="AlphaFoldDB" id="J5KE39"/>
<dbReference type="InterPro" id="IPR036286">
    <property type="entry name" value="LexA/Signal_pep-like_sf"/>
</dbReference>
<dbReference type="GO" id="GO:0006465">
    <property type="term" value="P:signal peptide processing"/>
    <property type="evidence" value="ECO:0007669"/>
    <property type="project" value="InterPro"/>
</dbReference>
<keyword evidence="7" id="KW-1133">Transmembrane helix</keyword>
<evidence type="ECO:0000259" key="8">
    <source>
        <dbReference type="Pfam" id="PF10502"/>
    </source>
</evidence>
<dbReference type="PANTHER" id="PTHR43390">
    <property type="entry name" value="SIGNAL PEPTIDASE I"/>
    <property type="match status" value="1"/>
</dbReference>
<sequence>MFTDPLFLLGLFGITMSVISWIKFNLDENNDEPFLIKYLSFISLISAIALLLSIFYNSGDLGIVLLVGAIVSFFVMLLGYYFKSSEIISSSRGYFIPLFLIFVLRTFLYEPYQIPSGSMEPQLKKGDFLLVNKYAYGLKINRIGTPNLLRNDPEYGDLVVLIPPHNPVPYIKRLIGKPGDVIRIINKKIYVNGAAIDRKFIKSEDSIINRRFRYSSGEIVTREIDVVIDLYQEKHGNAEFTIKNTRGENDQFPQEWTIPNGHYFVMGDNRDNSNDSTKDVGFVPRENFFGRADVLFMTWECWTCIPSFSKAGSLD</sequence>
<reference evidence="9 10" key="1">
    <citation type="journal article" date="2012" name="ISME J.">
        <title>Genomic insights to SAR86, an abundant and uncultivated marine bacterial lineage.</title>
        <authorList>
            <person name="Dupont C.L."/>
            <person name="Rusch D.B."/>
            <person name="Yooseph S."/>
            <person name="Lombardo M.J."/>
            <person name="Richter R.A."/>
            <person name="Valas R."/>
            <person name="Novotny M."/>
            <person name="Yee-Greenbaum J."/>
            <person name="Selengut J.D."/>
            <person name="Haft D.H."/>
            <person name="Halpern A.L."/>
            <person name="Lasken R.S."/>
            <person name="Nealson K."/>
            <person name="Friedman R."/>
            <person name="Venter J.C."/>
        </authorList>
    </citation>
    <scope>NUCLEOTIDE SEQUENCE [LARGE SCALE GENOMIC DNA]</scope>
</reference>
<evidence type="ECO:0000313" key="9">
    <source>
        <dbReference type="EMBL" id="EJP71801.1"/>
    </source>
</evidence>
<keyword evidence="7" id="KW-0812">Transmembrane</keyword>
<protein>
    <recommendedName>
        <fullName evidence="4 7">Signal peptidase I</fullName>
        <ecNumber evidence="3 7">3.4.21.89</ecNumber>
    </recommendedName>
</protein>
<dbReference type="EC" id="3.4.21.89" evidence="3 7"/>
<dbReference type="PRINTS" id="PR00727">
    <property type="entry name" value="LEADERPTASE"/>
</dbReference>
<dbReference type="EMBL" id="JH611156">
    <property type="protein sequence ID" value="EJP71801.1"/>
    <property type="molecule type" value="Genomic_DNA"/>
</dbReference>
<dbReference type="STRING" id="1123866.NT01SARS_0279"/>
<feature type="active site" evidence="6">
    <location>
        <position position="172"/>
    </location>
</feature>
<feature type="transmembrane region" description="Helical" evidence="7">
    <location>
        <begin position="94"/>
        <end position="112"/>
    </location>
</feature>
<dbReference type="Proteomes" id="UP000010305">
    <property type="component" value="Unassembled WGS sequence"/>
</dbReference>
<evidence type="ECO:0000256" key="4">
    <source>
        <dbReference type="ARBA" id="ARBA00019232"/>
    </source>
</evidence>
<dbReference type="Gene3D" id="2.10.109.10">
    <property type="entry name" value="Umud Fragment, subunit A"/>
    <property type="match status" value="1"/>
</dbReference>
<comment type="similarity">
    <text evidence="2 7">Belongs to the peptidase S26 family.</text>
</comment>
<feature type="transmembrane region" description="Helical" evidence="7">
    <location>
        <begin position="38"/>
        <end position="56"/>
    </location>
</feature>
<dbReference type="InterPro" id="IPR019757">
    <property type="entry name" value="Pept_S26A_signal_pept_1_Lys-AS"/>
</dbReference>
<dbReference type="MEROPS" id="S26.001"/>
<evidence type="ECO:0000256" key="6">
    <source>
        <dbReference type="PIRSR" id="PIRSR600223-1"/>
    </source>
</evidence>
<proteinExistence type="inferred from homology"/>
<dbReference type="InterPro" id="IPR000223">
    <property type="entry name" value="Pept_S26A_signal_pept_1"/>
</dbReference>
<feature type="domain" description="Peptidase S26" evidence="8">
    <location>
        <begin position="94"/>
        <end position="296"/>
    </location>
</feature>
<dbReference type="PROSITE" id="PS00761">
    <property type="entry name" value="SPASE_I_3"/>
    <property type="match status" value="1"/>
</dbReference>
<dbReference type="NCBIfam" id="TIGR02227">
    <property type="entry name" value="sigpep_I_bact"/>
    <property type="match status" value="1"/>
</dbReference>
<dbReference type="InterPro" id="IPR019758">
    <property type="entry name" value="Pept_S26A_signal_pept_1_CS"/>
</dbReference>
<name>J5KE39_9GAMM</name>
<evidence type="ECO:0000256" key="7">
    <source>
        <dbReference type="RuleBase" id="RU362042"/>
    </source>
</evidence>